<gene>
    <name evidence="1" type="ORF">DERYTH_LOCUS7875</name>
</gene>
<sequence length="114" mass="12880">MSQVNLILHVVDDKGPLTLSLVTSVDENCTFASLLAEWKCINKHALNGLFTFRRIALSDDDTNINSFLVWDYMKERQSSNVRPSLLRDTHSSAKAQNIEHGLCQNFVQLQVACE</sequence>
<organism evidence="1 2">
    <name type="scientific">Dentiscutata erythropus</name>
    <dbReference type="NCBI Taxonomy" id="1348616"/>
    <lineage>
        <taxon>Eukaryota</taxon>
        <taxon>Fungi</taxon>
        <taxon>Fungi incertae sedis</taxon>
        <taxon>Mucoromycota</taxon>
        <taxon>Glomeromycotina</taxon>
        <taxon>Glomeromycetes</taxon>
        <taxon>Diversisporales</taxon>
        <taxon>Gigasporaceae</taxon>
        <taxon>Dentiscutata</taxon>
    </lineage>
</organism>
<dbReference type="Proteomes" id="UP000789405">
    <property type="component" value="Unassembled WGS sequence"/>
</dbReference>
<accession>A0A9N9GJ36</accession>
<comment type="caution">
    <text evidence="1">The sequence shown here is derived from an EMBL/GenBank/DDBJ whole genome shotgun (WGS) entry which is preliminary data.</text>
</comment>
<protein>
    <submittedName>
        <fullName evidence="1">37_t:CDS:1</fullName>
    </submittedName>
</protein>
<proteinExistence type="predicted"/>
<evidence type="ECO:0000313" key="2">
    <source>
        <dbReference type="Proteomes" id="UP000789405"/>
    </source>
</evidence>
<dbReference type="AlphaFoldDB" id="A0A9N9GJ36"/>
<feature type="non-terminal residue" evidence="1">
    <location>
        <position position="1"/>
    </location>
</feature>
<evidence type="ECO:0000313" key="1">
    <source>
        <dbReference type="EMBL" id="CAG8605739.1"/>
    </source>
</evidence>
<name>A0A9N9GJ36_9GLOM</name>
<reference evidence="1" key="1">
    <citation type="submission" date="2021-06" db="EMBL/GenBank/DDBJ databases">
        <authorList>
            <person name="Kallberg Y."/>
            <person name="Tangrot J."/>
            <person name="Rosling A."/>
        </authorList>
    </citation>
    <scope>NUCLEOTIDE SEQUENCE</scope>
    <source>
        <strain evidence="1">MA453B</strain>
    </source>
</reference>
<dbReference type="OrthoDB" id="10531158at2759"/>
<dbReference type="EMBL" id="CAJVPY010003927">
    <property type="protein sequence ID" value="CAG8605739.1"/>
    <property type="molecule type" value="Genomic_DNA"/>
</dbReference>
<keyword evidence="2" id="KW-1185">Reference proteome</keyword>